<keyword evidence="7" id="KW-1185">Reference proteome</keyword>
<dbReference type="InterPro" id="IPR015943">
    <property type="entry name" value="WD40/YVTN_repeat-like_dom_sf"/>
</dbReference>
<dbReference type="InterPro" id="IPR028203">
    <property type="entry name" value="PSII_CF48-like_dom"/>
</dbReference>
<feature type="compositionally biased region" description="Pro residues" evidence="3">
    <location>
        <begin position="368"/>
        <end position="382"/>
    </location>
</feature>
<protein>
    <recommendedName>
        <fullName evidence="5">Photosynthesis system II assembly factor Ycf48/Hcf136-like domain-containing protein</fullName>
    </recommendedName>
</protein>
<dbReference type="PANTHER" id="PTHR47199">
    <property type="entry name" value="PHOTOSYSTEM II STABILITY/ASSEMBLY FACTOR HCF136, CHLOROPLASTIC"/>
    <property type="match status" value="1"/>
</dbReference>
<dbReference type="Proteomes" id="UP001190700">
    <property type="component" value="Unassembled WGS sequence"/>
</dbReference>
<feature type="region of interest" description="Disordered" evidence="3">
    <location>
        <begin position="313"/>
        <end position="351"/>
    </location>
</feature>
<evidence type="ECO:0000313" key="6">
    <source>
        <dbReference type="EMBL" id="KAK3264894.1"/>
    </source>
</evidence>
<keyword evidence="2" id="KW-0604">Photosystem II</keyword>
<dbReference type="Gene3D" id="2.130.10.10">
    <property type="entry name" value="YVTN repeat-like/Quinoprotein amine dehydrogenase"/>
    <property type="match status" value="1"/>
</dbReference>
<sequence>MWRFLLLCTLYLGEIRGYPWIQETSLTGTDMMDFHFISRDVVIAVGRSNTILRARDASVAAGATWTALSSGKPSRWHWNAVGFLDEQRGWVGGSYGTIIHSSDGGDSWVTQNNGLNTDVDILGIAAVPSSGAVFVVGTEGKVLRTTDDGGTWDLLNTRTAQAVHAVHFLNAEMGWIAGDLGHVLKTLDGGDTWLIAGAGPDVVATVRTVHFVTNETGWFAGDEGMLYHTTDGETWEGQTSCGEGNINHLHVDPVGLQAWTVDSHGVICGWSSGSLGWSLEEFSNSVAMNAVKQWEMDFPLALGNYGEFKRYVGSPPPHRPTSTSSTPRLHPPPPPPPPPAPPPPPPAISTNISSPAFFLHHRLRHLPPPHPSPPPPPPPLPRAPSSSTPTNIKHTTSSNVDHYLIDTRHGTIDGYISSRLFPYCSGRDLILTSERRSRDDAASGIRGTLFFRGGRRLEFYGVGCVEGWMTPG</sequence>
<accession>A0AAE0FS41</accession>
<dbReference type="EMBL" id="LGRX02014288">
    <property type="protein sequence ID" value="KAK3264894.1"/>
    <property type="molecule type" value="Genomic_DNA"/>
</dbReference>
<evidence type="ECO:0000256" key="1">
    <source>
        <dbReference type="ARBA" id="ARBA00022531"/>
    </source>
</evidence>
<reference evidence="6 7" key="1">
    <citation type="journal article" date="2015" name="Genome Biol. Evol.">
        <title>Comparative Genomics of a Bacterivorous Green Alga Reveals Evolutionary Causalities and Consequences of Phago-Mixotrophic Mode of Nutrition.</title>
        <authorList>
            <person name="Burns J.A."/>
            <person name="Paasch A."/>
            <person name="Narechania A."/>
            <person name="Kim E."/>
        </authorList>
    </citation>
    <scope>NUCLEOTIDE SEQUENCE [LARGE SCALE GENOMIC DNA]</scope>
    <source>
        <strain evidence="6 7">PLY_AMNH</strain>
    </source>
</reference>
<evidence type="ECO:0000256" key="3">
    <source>
        <dbReference type="SAM" id="MobiDB-lite"/>
    </source>
</evidence>
<feature type="region of interest" description="Disordered" evidence="3">
    <location>
        <begin position="363"/>
        <end position="399"/>
    </location>
</feature>
<organism evidence="6 7">
    <name type="scientific">Cymbomonas tetramitiformis</name>
    <dbReference type="NCBI Taxonomy" id="36881"/>
    <lineage>
        <taxon>Eukaryota</taxon>
        <taxon>Viridiplantae</taxon>
        <taxon>Chlorophyta</taxon>
        <taxon>Pyramimonadophyceae</taxon>
        <taxon>Pyramimonadales</taxon>
        <taxon>Pyramimonadaceae</taxon>
        <taxon>Cymbomonas</taxon>
    </lineage>
</organism>
<evidence type="ECO:0000313" key="7">
    <source>
        <dbReference type="Proteomes" id="UP001190700"/>
    </source>
</evidence>
<evidence type="ECO:0000256" key="4">
    <source>
        <dbReference type="SAM" id="SignalP"/>
    </source>
</evidence>
<keyword evidence="1" id="KW-0602">Photosynthesis</keyword>
<feature type="chain" id="PRO_5041924901" description="Photosynthesis system II assembly factor Ycf48/Hcf136-like domain-containing protein" evidence="4">
    <location>
        <begin position="18"/>
        <end position="472"/>
    </location>
</feature>
<dbReference type="SUPFAM" id="SSF110296">
    <property type="entry name" value="Oligoxyloglucan reducing end-specific cellobiohydrolase"/>
    <property type="match status" value="1"/>
</dbReference>
<dbReference type="PANTHER" id="PTHR47199:SF2">
    <property type="entry name" value="PHOTOSYSTEM II STABILITY_ASSEMBLY FACTOR HCF136, CHLOROPLASTIC"/>
    <property type="match status" value="1"/>
</dbReference>
<dbReference type="GO" id="GO:0009523">
    <property type="term" value="C:photosystem II"/>
    <property type="evidence" value="ECO:0007669"/>
    <property type="project" value="UniProtKB-KW"/>
</dbReference>
<dbReference type="Pfam" id="PF14870">
    <property type="entry name" value="PSII_BNR"/>
    <property type="match status" value="1"/>
</dbReference>
<feature type="compositionally biased region" description="Pro residues" evidence="3">
    <location>
        <begin position="329"/>
        <end position="347"/>
    </location>
</feature>
<gene>
    <name evidence="6" type="ORF">CYMTET_26389</name>
</gene>
<keyword evidence="4" id="KW-0732">Signal</keyword>
<evidence type="ECO:0000256" key="2">
    <source>
        <dbReference type="ARBA" id="ARBA00023276"/>
    </source>
</evidence>
<dbReference type="GO" id="GO:0015979">
    <property type="term" value="P:photosynthesis"/>
    <property type="evidence" value="ECO:0007669"/>
    <property type="project" value="UniProtKB-KW"/>
</dbReference>
<dbReference type="AlphaFoldDB" id="A0AAE0FS41"/>
<proteinExistence type="predicted"/>
<name>A0AAE0FS41_9CHLO</name>
<feature type="signal peptide" evidence="4">
    <location>
        <begin position="1"/>
        <end position="17"/>
    </location>
</feature>
<evidence type="ECO:0000259" key="5">
    <source>
        <dbReference type="Pfam" id="PF14870"/>
    </source>
</evidence>
<comment type="caution">
    <text evidence="6">The sequence shown here is derived from an EMBL/GenBank/DDBJ whole genome shotgun (WGS) entry which is preliminary data.</text>
</comment>
<feature type="domain" description="Photosynthesis system II assembly factor Ycf48/Hcf136-like" evidence="5">
    <location>
        <begin position="115"/>
        <end position="278"/>
    </location>
</feature>